<evidence type="ECO:0000256" key="2">
    <source>
        <dbReference type="SAM" id="MobiDB-lite"/>
    </source>
</evidence>
<feature type="compositionally biased region" description="Basic and acidic residues" evidence="2">
    <location>
        <begin position="205"/>
        <end position="215"/>
    </location>
</feature>
<evidence type="ECO:0000313" key="6">
    <source>
        <dbReference type="EMBL" id="GFS02147.1"/>
    </source>
</evidence>
<evidence type="ECO:0000256" key="4">
    <source>
        <dbReference type="SAM" id="SignalP"/>
    </source>
</evidence>
<dbReference type="SUPFAM" id="SSF49854">
    <property type="entry name" value="Spermadhesin, CUB domain"/>
    <property type="match status" value="1"/>
</dbReference>
<evidence type="ECO:0000256" key="3">
    <source>
        <dbReference type="SAM" id="Phobius"/>
    </source>
</evidence>
<sequence>MALTFPPSPHGHPKTITIVLGFLWLKSFLLTTTARETVYFDKYGHCQRLWKPFDLDDDEYTLKSTGGDDAHESMNCAMSFRAPADYVICLTFEEFEISRCDVSFKIYDSKSAEEPWRTLTCSDSNPSQMCVSSNYVIIKVSKDRLTQNQGYEFEIKVDKSDGVSGDQVLFASIGIFVGIVLGVVVLIAILAGVVLYCCYLQNRRDGKSGEARGSDRTGGQRPENQGQAETLIEPSAPPADDAYRLNDDARVLSHNQQVTQDPPPPYVPPPPYEEEYLTGNRIAAPSEQERTGSSAVK</sequence>
<keyword evidence="3" id="KW-1133">Transmembrane helix</keyword>
<reference evidence="6 7" key="1">
    <citation type="journal article" date="2021" name="Elife">
        <title>Chloroplast acquisition without the gene transfer in kleptoplastic sea slugs, Plakobranchus ocellatus.</title>
        <authorList>
            <person name="Maeda T."/>
            <person name="Takahashi S."/>
            <person name="Yoshida T."/>
            <person name="Shimamura S."/>
            <person name="Takaki Y."/>
            <person name="Nagai Y."/>
            <person name="Toyoda A."/>
            <person name="Suzuki Y."/>
            <person name="Arimoto A."/>
            <person name="Ishii H."/>
            <person name="Satoh N."/>
            <person name="Nishiyama T."/>
            <person name="Hasebe M."/>
            <person name="Maruyama T."/>
            <person name="Minagawa J."/>
            <person name="Obokata J."/>
            <person name="Shigenobu S."/>
        </authorList>
    </citation>
    <scope>NUCLEOTIDE SEQUENCE [LARGE SCALE GENOMIC DNA]</scope>
</reference>
<name>A0AAV4HW43_9GAST</name>
<dbReference type="EMBL" id="BMAT01012928">
    <property type="protein sequence ID" value="GFS02147.1"/>
    <property type="molecule type" value="Genomic_DNA"/>
</dbReference>
<feature type="compositionally biased region" description="Pro residues" evidence="2">
    <location>
        <begin position="261"/>
        <end position="271"/>
    </location>
</feature>
<proteinExistence type="predicted"/>
<evidence type="ECO:0000256" key="1">
    <source>
        <dbReference type="ARBA" id="ARBA00023157"/>
    </source>
</evidence>
<keyword evidence="1" id="KW-1015">Disulfide bond</keyword>
<keyword evidence="4" id="KW-0732">Signal</keyword>
<keyword evidence="7" id="KW-1185">Reference proteome</keyword>
<dbReference type="Proteomes" id="UP000762676">
    <property type="component" value="Unassembled WGS sequence"/>
</dbReference>
<gene>
    <name evidence="6" type="ORF">ElyMa_006438500</name>
</gene>
<feature type="compositionally biased region" description="Basic and acidic residues" evidence="2">
    <location>
        <begin position="241"/>
        <end position="251"/>
    </location>
</feature>
<dbReference type="Pfam" id="PF00431">
    <property type="entry name" value="CUB"/>
    <property type="match status" value="1"/>
</dbReference>
<dbReference type="InterPro" id="IPR000859">
    <property type="entry name" value="CUB_dom"/>
</dbReference>
<keyword evidence="3" id="KW-0472">Membrane</keyword>
<comment type="caution">
    <text evidence="6">The sequence shown here is derived from an EMBL/GenBank/DDBJ whole genome shotgun (WGS) entry which is preliminary data.</text>
</comment>
<dbReference type="Gene3D" id="2.60.120.290">
    <property type="entry name" value="Spermadhesin, CUB domain"/>
    <property type="match status" value="1"/>
</dbReference>
<feature type="chain" id="PRO_5043562468" description="CUB domain-containing protein" evidence="4">
    <location>
        <begin position="35"/>
        <end position="297"/>
    </location>
</feature>
<keyword evidence="3" id="KW-0812">Transmembrane</keyword>
<feature type="domain" description="CUB" evidence="5">
    <location>
        <begin position="57"/>
        <end position="152"/>
    </location>
</feature>
<organism evidence="6 7">
    <name type="scientific">Elysia marginata</name>
    <dbReference type="NCBI Taxonomy" id="1093978"/>
    <lineage>
        <taxon>Eukaryota</taxon>
        <taxon>Metazoa</taxon>
        <taxon>Spiralia</taxon>
        <taxon>Lophotrochozoa</taxon>
        <taxon>Mollusca</taxon>
        <taxon>Gastropoda</taxon>
        <taxon>Heterobranchia</taxon>
        <taxon>Euthyneura</taxon>
        <taxon>Panpulmonata</taxon>
        <taxon>Sacoglossa</taxon>
        <taxon>Placobranchoidea</taxon>
        <taxon>Plakobranchidae</taxon>
        <taxon>Elysia</taxon>
    </lineage>
</organism>
<accession>A0AAV4HW43</accession>
<dbReference type="InterPro" id="IPR035914">
    <property type="entry name" value="Sperma_CUB_dom_sf"/>
</dbReference>
<dbReference type="AlphaFoldDB" id="A0AAV4HW43"/>
<evidence type="ECO:0000259" key="5">
    <source>
        <dbReference type="Pfam" id="PF00431"/>
    </source>
</evidence>
<feature type="region of interest" description="Disordered" evidence="2">
    <location>
        <begin position="205"/>
        <end position="297"/>
    </location>
</feature>
<protein>
    <recommendedName>
        <fullName evidence="5">CUB domain-containing protein</fullName>
    </recommendedName>
</protein>
<feature type="transmembrane region" description="Helical" evidence="3">
    <location>
        <begin position="169"/>
        <end position="199"/>
    </location>
</feature>
<evidence type="ECO:0000313" key="7">
    <source>
        <dbReference type="Proteomes" id="UP000762676"/>
    </source>
</evidence>
<feature type="signal peptide" evidence="4">
    <location>
        <begin position="1"/>
        <end position="34"/>
    </location>
</feature>